<proteinExistence type="predicted"/>
<dbReference type="EMBL" id="CAJJDN010000031">
    <property type="protein sequence ID" value="CAD8073833.1"/>
    <property type="molecule type" value="Genomic_DNA"/>
</dbReference>
<dbReference type="Proteomes" id="UP000692954">
    <property type="component" value="Unassembled WGS sequence"/>
</dbReference>
<reference evidence="2" key="1">
    <citation type="submission" date="2021-01" db="EMBL/GenBank/DDBJ databases">
        <authorList>
            <consortium name="Genoscope - CEA"/>
            <person name="William W."/>
        </authorList>
    </citation>
    <scope>NUCLEOTIDE SEQUENCE</scope>
</reference>
<dbReference type="PANTHER" id="PTHR19446">
    <property type="entry name" value="REVERSE TRANSCRIPTASES"/>
    <property type="match status" value="1"/>
</dbReference>
<evidence type="ECO:0000313" key="3">
    <source>
        <dbReference type="Proteomes" id="UP000692954"/>
    </source>
</evidence>
<feature type="domain" description="Reverse transcriptase" evidence="1">
    <location>
        <begin position="1"/>
        <end position="164"/>
    </location>
</feature>
<sequence length="164" mass="19756">MRLSDIIPLWMKHIREYENIKDTDRQIDLLDIQRLMKTKYTLDQVGFVPGQGTQINLWYVIEFARNRAPNKQMIFIDLSNAYNSVNREKLNEIIIQRKWMDKEAADFLMTLYEEMFFLDPIKKIKIFLKNGVHQGSLIAPILFNLYFNKLLIEWRTKTLLWLQN</sequence>
<dbReference type="PROSITE" id="PS50878">
    <property type="entry name" value="RT_POL"/>
    <property type="match status" value="1"/>
</dbReference>
<gene>
    <name evidence="2" type="ORF">PSON_ATCC_30995.1.T0310159</name>
</gene>
<comment type="caution">
    <text evidence="2">The sequence shown here is derived from an EMBL/GenBank/DDBJ whole genome shotgun (WGS) entry which is preliminary data.</text>
</comment>
<dbReference type="OrthoDB" id="409048at2759"/>
<dbReference type="AlphaFoldDB" id="A0A8S1M7G3"/>
<accession>A0A8S1M7G3</accession>
<organism evidence="2 3">
    <name type="scientific">Paramecium sonneborni</name>
    <dbReference type="NCBI Taxonomy" id="65129"/>
    <lineage>
        <taxon>Eukaryota</taxon>
        <taxon>Sar</taxon>
        <taxon>Alveolata</taxon>
        <taxon>Ciliophora</taxon>
        <taxon>Intramacronucleata</taxon>
        <taxon>Oligohymenophorea</taxon>
        <taxon>Peniculida</taxon>
        <taxon>Parameciidae</taxon>
        <taxon>Paramecium</taxon>
    </lineage>
</organism>
<dbReference type="Pfam" id="PF00078">
    <property type="entry name" value="RVT_1"/>
    <property type="match status" value="1"/>
</dbReference>
<keyword evidence="3" id="KW-1185">Reference proteome</keyword>
<protein>
    <recommendedName>
        <fullName evidence="1">Reverse transcriptase domain-containing protein</fullName>
    </recommendedName>
</protein>
<name>A0A8S1M7G3_9CILI</name>
<evidence type="ECO:0000259" key="1">
    <source>
        <dbReference type="PROSITE" id="PS50878"/>
    </source>
</evidence>
<dbReference type="InterPro" id="IPR000477">
    <property type="entry name" value="RT_dom"/>
</dbReference>
<evidence type="ECO:0000313" key="2">
    <source>
        <dbReference type="EMBL" id="CAD8073833.1"/>
    </source>
</evidence>